<feature type="domain" description="ABC3 transporter permease C-terminal" evidence="7">
    <location>
        <begin position="46"/>
        <end position="150"/>
    </location>
</feature>
<feature type="transmembrane region" description="Helical" evidence="6">
    <location>
        <begin position="128"/>
        <end position="150"/>
    </location>
</feature>
<reference evidence="9" key="1">
    <citation type="journal article" date="2019" name="Int. J. Syst. Evol. Microbiol.">
        <title>The Global Catalogue of Microorganisms (GCM) 10K type strain sequencing project: providing services to taxonomists for standard genome sequencing and annotation.</title>
        <authorList>
            <consortium name="The Broad Institute Genomics Platform"/>
            <consortium name="The Broad Institute Genome Sequencing Center for Infectious Disease"/>
            <person name="Wu L."/>
            <person name="Ma J."/>
        </authorList>
    </citation>
    <scope>NUCLEOTIDE SEQUENCE [LARGE SCALE GENOMIC DNA]</scope>
    <source>
        <strain evidence="9">JCM 16022</strain>
    </source>
</reference>
<proteinExistence type="predicted"/>
<keyword evidence="2" id="KW-1003">Cell membrane</keyword>
<feature type="transmembrane region" description="Helical" evidence="6">
    <location>
        <begin position="256"/>
        <end position="275"/>
    </location>
</feature>
<evidence type="ECO:0000256" key="6">
    <source>
        <dbReference type="SAM" id="Phobius"/>
    </source>
</evidence>
<gene>
    <name evidence="8" type="ORF">GCM10009844_12490</name>
</gene>
<feature type="transmembrane region" description="Helical" evidence="6">
    <location>
        <begin position="203"/>
        <end position="223"/>
    </location>
</feature>
<evidence type="ECO:0000256" key="3">
    <source>
        <dbReference type="ARBA" id="ARBA00022692"/>
    </source>
</evidence>
<organism evidence="8 9">
    <name type="scientific">Nocardioides koreensis</name>
    <dbReference type="NCBI Taxonomy" id="433651"/>
    <lineage>
        <taxon>Bacteria</taxon>
        <taxon>Bacillati</taxon>
        <taxon>Actinomycetota</taxon>
        <taxon>Actinomycetes</taxon>
        <taxon>Propionibacteriales</taxon>
        <taxon>Nocardioidaceae</taxon>
        <taxon>Nocardioides</taxon>
    </lineage>
</organism>
<keyword evidence="4 6" id="KW-1133">Transmembrane helix</keyword>
<sequence length="758" mass="77221">MIRTLRGAWSRRGTLLPLLLLTTVVVAGAVTVIGFADHAGTSPMLAVPLLLLGAVAVPATGRELANARRGEIALARLRGLQGGELYRLLAVEPLLVLLAGGLAGTLLGAVGAWVAARAWADSSTLLPGAGALLAGAGIVVVGLVAVLTGMAGALREPLSDQVSVASRPRGASTAAVFANVLIVAAAVIAVYRGSLDSGDPDWVVLAGPALVGLAVGQVVVWLIRVVARLAVARTANGALSGFLAVRRLARVADAATPIRVLVAASVVAALALTGASEVDDWTDDTARLRTGAPLQVPVDEDAVGALQLTRDLDPDGRWLMAAVLVPGEGSVAARRAFLDTARYDAVLGDFYDGTPAAGLSQRVADLGGGDGSVATGDEVTATVRGVSARRTGTMRPRVLVDYLDSSGDAQRAALRMEVDRSGDEATASAPLRGCDVGCAVTAVTLARTADDTTLPWVLTALDFGGVDALAGHWKTSARNWFGEPTSPVVVDEGLLAPATSKPLTAQSDTVGPRTPVLATDTATWEGKPLVDSPGGDERPAEVLDRLPGLPLVEADGLLADLPRAAAGAPPTVPVAQVMVLARSDTPAEVLSALTDAAGHRVRTLAAADEDTASASGAAQARVYSLMAVFCVLVALLVLAAAVARQRAVWTREVAALRAIGVGQGLLRRSGRVEVLWLTVAAALATVAGAVAAVRLLLAHLPLVTVPDHAVPLETGVAWWPVGIATLVALLVVAAVAGRGRAVRPEASRPAILREEGAA</sequence>
<comment type="caution">
    <text evidence="8">The sequence shown here is derived from an EMBL/GenBank/DDBJ whole genome shotgun (WGS) entry which is preliminary data.</text>
</comment>
<keyword evidence="5 6" id="KW-0472">Membrane</keyword>
<dbReference type="Proteomes" id="UP001501771">
    <property type="component" value="Unassembled WGS sequence"/>
</dbReference>
<feature type="transmembrane region" description="Helical" evidence="6">
    <location>
        <begin position="85"/>
        <end position="116"/>
    </location>
</feature>
<dbReference type="RefSeq" id="WP_344149168.1">
    <property type="nucleotide sequence ID" value="NZ_BAAAQR010000002.1"/>
</dbReference>
<keyword evidence="3 6" id="KW-0812">Transmembrane</keyword>
<name>A0ABP5L704_9ACTN</name>
<accession>A0ABP5L704</accession>
<dbReference type="EMBL" id="BAAAQR010000002">
    <property type="protein sequence ID" value="GAA2141807.1"/>
    <property type="molecule type" value="Genomic_DNA"/>
</dbReference>
<keyword evidence="9" id="KW-1185">Reference proteome</keyword>
<comment type="subcellular location">
    <subcellularLocation>
        <location evidence="1">Cell membrane</location>
        <topology evidence="1">Multi-pass membrane protein</topology>
    </subcellularLocation>
</comment>
<feature type="transmembrane region" description="Helical" evidence="6">
    <location>
        <begin position="622"/>
        <end position="643"/>
    </location>
</feature>
<evidence type="ECO:0000256" key="2">
    <source>
        <dbReference type="ARBA" id="ARBA00022475"/>
    </source>
</evidence>
<protein>
    <recommendedName>
        <fullName evidence="7">ABC3 transporter permease C-terminal domain-containing protein</fullName>
    </recommendedName>
</protein>
<evidence type="ECO:0000313" key="9">
    <source>
        <dbReference type="Proteomes" id="UP001501771"/>
    </source>
</evidence>
<dbReference type="InterPro" id="IPR003838">
    <property type="entry name" value="ABC3_permease_C"/>
</dbReference>
<dbReference type="Pfam" id="PF02687">
    <property type="entry name" value="FtsX"/>
    <property type="match status" value="1"/>
</dbReference>
<evidence type="ECO:0000256" key="4">
    <source>
        <dbReference type="ARBA" id="ARBA00022989"/>
    </source>
</evidence>
<feature type="transmembrane region" description="Helical" evidence="6">
    <location>
        <begin position="45"/>
        <end position="65"/>
    </location>
</feature>
<feature type="transmembrane region" description="Helical" evidence="6">
    <location>
        <begin position="171"/>
        <end position="191"/>
    </location>
</feature>
<evidence type="ECO:0000313" key="8">
    <source>
        <dbReference type="EMBL" id="GAA2141807.1"/>
    </source>
</evidence>
<evidence type="ECO:0000256" key="1">
    <source>
        <dbReference type="ARBA" id="ARBA00004651"/>
    </source>
</evidence>
<feature type="transmembrane region" description="Helical" evidence="6">
    <location>
        <begin position="674"/>
        <end position="697"/>
    </location>
</feature>
<feature type="transmembrane region" description="Helical" evidence="6">
    <location>
        <begin position="717"/>
        <end position="737"/>
    </location>
</feature>
<evidence type="ECO:0000256" key="5">
    <source>
        <dbReference type="ARBA" id="ARBA00023136"/>
    </source>
</evidence>
<evidence type="ECO:0000259" key="7">
    <source>
        <dbReference type="Pfam" id="PF02687"/>
    </source>
</evidence>